<accession>A0A0D3G057</accession>
<dbReference type="eggNOG" id="ENOG502R3TG">
    <property type="taxonomic scope" value="Eukaryota"/>
</dbReference>
<dbReference type="Proteomes" id="UP000026960">
    <property type="component" value="Chromosome 4"/>
</dbReference>
<feature type="region of interest" description="Disordered" evidence="1">
    <location>
        <begin position="23"/>
        <end position="61"/>
    </location>
</feature>
<reference evidence="2" key="1">
    <citation type="journal article" date="2009" name="Rice">
        <title>De Novo Next Generation Sequencing of Plant Genomes.</title>
        <authorList>
            <person name="Rounsley S."/>
            <person name="Marri P.R."/>
            <person name="Yu Y."/>
            <person name="He R."/>
            <person name="Sisneros N."/>
            <person name="Goicoechea J.L."/>
            <person name="Lee S.J."/>
            <person name="Angelova A."/>
            <person name="Kudrna D."/>
            <person name="Luo M."/>
            <person name="Affourtit J."/>
            <person name="Desany B."/>
            <person name="Knight J."/>
            <person name="Niazi F."/>
            <person name="Egholm M."/>
            <person name="Wing R.A."/>
        </authorList>
    </citation>
    <scope>NUCLEOTIDE SEQUENCE [LARGE SCALE GENOMIC DNA]</scope>
    <source>
        <strain evidence="2">cv. IRGC 105608</strain>
    </source>
</reference>
<evidence type="ECO:0000313" key="3">
    <source>
        <dbReference type="Proteomes" id="UP000026960"/>
    </source>
</evidence>
<protein>
    <submittedName>
        <fullName evidence="2">Uncharacterized protein</fullName>
    </submittedName>
</protein>
<proteinExistence type="predicted"/>
<sequence length="61" mass="6512">MAKFAAQLKDMFLGLVERVAGCGRGAGDKGVKEPTKLSTVQRVEIRSRDPNVSGGEKPPNN</sequence>
<dbReference type="Gramene" id="OBART04G25220.1">
    <property type="protein sequence ID" value="OBART04G25220.1"/>
    <property type="gene ID" value="OBART04G25220"/>
</dbReference>
<dbReference type="EnsemblPlants" id="OBART04G25220.1">
    <property type="protein sequence ID" value="OBART04G25220.1"/>
    <property type="gene ID" value="OBART04G25220"/>
</dbReference>
<dbReference type="PaxDb" id="65489-OBART04G25220.1"/>
<evidence type="ECO:0000256" key="1">
    <source>
        <dbReference type="SAM" id="MobiDB-lite"/>
    </source>
</evidence>
<reference evidence="2" key="2">
    <citation type="submission" date="2015-03" db="UniProtKB">
        <authorList>
            <consortium name="EnsemblPlants"/>
        </authorList>
    </citation>
    <scope>IDENTIFICATION</scope>
</reference>
<dbReference type="AlphaFoldDB" id="A0A0D3G057"/>
<keyword evidence="3" id="KW-1185">Reference proteome</keyword>
<feature type="compositionally biased region" description="Basic and acidic residues" evidence="1">
    <location>
        <begin position="26"/>
        <end position="35"/>
    </location>
</feature>
<evidence type="ECO:0000313" key="2">
    <source>
        <dbReference type="EnsemblPlants" id="OBART04G25220.1"/>
    </source>
</evidence>
<name>A0A0D3G057_9ORYZ</name>
<dbReference type="HOGENOM" id="CLU_182694_0_0_1"/>
<organism evidence="2">
    <name type="scientific">Oryza barthii</name>
    <dbReference type="NCBI Taxonomy" id="65489"/>
    <lineage>
        <taxon>Eukaryota</taxon>
        <taxon>Viridiplantae</taxon>
        <taxon>Streptophyta</taxon>
        <taxon>Embryophyta</taxon>
        <taxon>Tracheophyta</taxon>
        <taxon>Spermatophyta</taxon>
        <taxon>Magnoliopsida</taxon>
        <taxon>Liliopsida</taxon>
        <taxon>Poales</taxon>
        <taxon>Poaceae</taxon>
        <taxon>BOP clade</taxon>
        <taxon>Oryzoideae</taxon>
        <taxon>Oryzeae</taxon>
        <taxon>Oryzinae</taxon>
        <taxon>Oryza</taxon>
    </lineage>
</organism>